<dbReference type="AlphaFoldDB" id="A0A4Q0VEL9"/>
<proteinExistence type="predicted"/>
<name>A0A4Q0VEL9_CLOTA</name>
<dbReference type="GO" id="GO:0005524">
    <property type="term" value="F:ATP binding"/>
    <property type="evidence" value="ECO:0007669"/>
    <property type="project" value="UniProtKB-KW"/>
</dbReference>
<dbReference type="SMART" id="SM00382">
    <property type="entry name" value="AAA"/>
    <property type="match status" value="1"/>
</dbReference>
<keyword evidence="1" id="KW-0813">Transport</keyword>
<dbReference type="CDD" id="cd03230">
    <property type="entry name" value="ABC_DR_subfamily_A"/>
    <property type="match status" value="1"/>
</dbReference>
<dbReference type="Proteomes" id="UP000290921">
    <property type="component" value="Unassembled WGS sequence"/>
</dbReference>
<evidence type="ECO:0000259" key="4">
    <source>
        <dbReference type="PROSITE" id="PS50893"/>
    </source>
</evidence>
<dbReference type="EMBL" id="QMAP01000001">
    <property type="protein sequence ID" value="RXI50395.1"/>
    <property type="molecule type" value="Genomic_DNA"/>
</dbReference>
<dbReference type="InterPro" id="IPR027417">
    <property type="entry name" value="P-loop_NTPase"/>
</dbReference>
<evidence type="ECO:0000256" key="3">
    <source>
        <dbReference type="ARBA" id="ARBA00022840"/>
    </source>
</evidence>
<dbReference type="Pfam" id="PF00005">
    <property type="entry name" value="ABC_tran"/>
    <property type="match status" value="1"/>
</dbReference>
<dbReference type="PANTHER" id="PTHR42939">
    <property type="entry name" value="ABC TRANSPORTER ATP-BINDING PROTEIN ALBC-RELATED"/>
    <property type="match status" value="1"/>
</dbReference>
<keyword evidence="3 5" id="KW-0067">ATP-binding</keyword>
<keyword evidence="2" id="KW-0547">Nucleotide-binding</keyword>
<dbReference type="PANTHER" id="PTHR42939:SF3">
    <property type="entry name" value="ABC TRANSPORTER ATP-BINDING COMPONENT"/>
    <property type="match status" value="1"/>
</dbReference>
<dbReference type="SUPFAM" id="SSF52540">
    <property type="entry name" value="P-loop containing nucleoside triphosphate hydrolases"/>
    <property type="match status" value="1"/>
</dbReference>
<feature type="domain" description="ABC transporter" evidence="4">
    <location>
        <begin position="5"/>
        <end position="238"/>
    </location>
</feature>
<accession>A0A4Q0VEL9</accession>
<dbReference type="InterPro" id="IPR003439">
    <property type="entry name" value="ABC_transporter-like_ATP-bd"/>
</dbReference>
<dbReference type="PROSITE" id="PS00211">
    <property type="entry name" value="ABC_TRANSPORTER_1"/>
    <property type="match status" value="1"/>
</dbReference>
<dbReference type="InterPro" id="IPR017871">
    <property type="entry name" value="ABC_transporter-like_CS"/>
</dbReference>
<organism evidence="5 6">
    <name type="scientific">Clostridium tetani</name>
    <dbReference type="NCBI Taxonomy" id="1513"/>
    <lineage>
        <taxon>Bacteria</taxon>
        <taxon>Bacillati</taxon>
        <taxon>Bacillota</taxon>
        <taxon>Clostridia</taxon>
        <taxon>Eubacteriales</taxon>
        <taxon>Clostridiaceae</taxon>
        <taxon>Clostridium</taxon>
    </lineage>
</organism>
<dbReference type="Gene3D" id="3.40.50.300">
    <property type="entry name" value="P-loop containing nucleotide triphosphate hydrolases"/>
    <property type="match status" value="1"/>
</dbReference>
<gene>
    <name evidence="5" type="ORF">DP130_00015</name>
</gene>
<protein>
    <submittedName>
        <fullName evidence="5">Sodium ABC transporter ATP-binding protein</fullName>
    </submittedName>
</protein>
<reference evidence="5 6" key="1">
    <citation type="submission" date="2018-06" db="EMBL/GenBank/DDBJ databases">
        <title>Genome conservation of Clostridium tetani.</title>
        <authorList>
            <person name="Bruggemann H."/>
            <person name="Popoff M.R."/>
        </authorList>
    </citation>
    <scope>NUCLEOTIDE SEQUENCE [LARGE SCALE GENOMIC DNA]</scope>
    <source>
        <strain evidence="5 6">2017.061</strain>
    </source>
</reference>
<evidence type="ECO:0000313" key="6">
    <source>
        <dbReference type="Proteomes" id="UP000290921"/>
    </source>
</evidence>
<comment type="caution">
    <text evidence="5">The sequence shown here is derived from an EMBL/GenBank/DDBJ whole genome shotgun (WGS) entry which is preliminary data.</text>
</comment>
<evidence type="ECO:0000313" key="5">
    <source>
        <dbReference type="EMBL" id="RXI50395.1"/>
    </source>
</evidence>
<dbReference type="PROSITE" id="PS50893">
    <property type="entry name" value="ABC_TRANSPORTER_2"/>
    <property type="match status" value="1"/>
</dbReference>
<dbReference type="RefSeq" id="WP_129029520.1">
    <property type="nucleotide sequence ID" value="NZ_QMAP01000001.1"/>
</dbReference>
<evidence type="ECO:0000256" key="1">
    <source>
        <dbReference type="ARBA" id="ARBA00022448"/>
    </source>
</evidence>
<evidence type="ECO:0000256" key="2">
    <source>
        <dbReference type="ARBA" id="ARBA00022741"/>
    </source>
</evidence>
<dbReference type="InterPro" id="IPR051782">
    <property type="entry name" value="ABC_Transporter_VariousFunc"/>
</dbReference>
<sequence length="293" mass="34122">MDNILEVINLKKEFTDWSNYKKSFCLKNINFSLPRGYIMGFIGPNGSGKSTTIKLIMNLLKKDEGEIKIFGKDHIKFEKEIKEKIGFVYDENYYYENFTMGEMKKIIAPFYKYWDEEIFQNYLERFDLQNTDKKIKTLSKGMKTKFSLAIALSHNADLIIMDEPTSGLDPVFRREILDILLELMQNENKSVFFSTHITTDIERIADYITYINKGNIVFSKSREEIMDNYALVKGEKNLLTNNFKNEFIGIKENSFGFEALTDNINKIQNLFGDSIIIDKASLDDIMVFTSKNS</sequence>
<dbReference type="InterPro" id="IPR003593">
    <property type="entry name" value="AAA+_ATPase"/>
</dbReference>
<dbReference type="GO" id="GO:0016887">
    <property type="term" value="F:ATP hydrolysis activity"/>
    <property type="evidence" value="ECO:0007669"/>
    <property type="project" value="InterPro"/>
</dbReference>